<proteinExistence type="inferred from homology"/>
<dbReference type="NCBIfam" id="TIGR00377">
    <property type="entry name" value="ant_ant_sig"/>
    <property type="match status" value="1"/>
</dbReference>
<evidence type="ECO:0000259" key="4">
    <source>
        <dbReference type="PROSITE" id="PS50801"/>
    </source>
</evidence>
<feature type="domain" description="STAS" evidence="4">
    <location>
        <begin position="30"/>
        <end position="132"/>
    </location>
</feature>
<dbReference type="Gene3D" id="3.30.750.24">
    <property type="entry name" value="STAS domain"/>
    <property type="match status" value="1"/>
</dbReference>
<evidence type="ECO:0000256" key="3">
    <source>
        <dbReference type="SAM" id="MobiDB-lite"/>
    </source>
</evidence>
<dbReference type="InterPro" id="IPR002645">
    <property type="entry name" value="STAS_dom"/>
</dbReference>
<dbReference type="Proteomes" id="UP001595823">
    <property type="component" value="Unassembled WGS sequence"/>
</dbReference>
<dbReference type="CDD" id="cd07043">
    <property type="entry name" value="STAS_anti-anti-sigma_factors"/>
    <property type="match status" value="1"/>
</dbReference>
<keyword evidence="6" id="KW-1185">Reference proteome</keyword>
<evidence type="ECO:0000256" key="1">
    <source>
        <dbReference type="ARBA" id="ARBA00009013"/>
    </source>
</evidence>
<dbReference type="PROSITE" id="PS50801">
    <property type="entry name" value="STAS"/>
    <property type="match status" value="1"/>
</dbReference>
<dbReference type="SUPFAM" id="SSF52091">
    <property type="entry name" value="SpoIIaa-like"/>
    <property type="match status" value="1"/>
</dbReference>
<organism evidence="5 6">
    <name type="scientific">Salininema proteolyticum</name>
    <dbReference type="NCBI Taxonomy" id="1607685"/>
    <lineage>
        <taxon>Bacteria</taxon>
        <taxon>Bacillati</taxon>
        <taxon>Actinomycetota</taxon>
        <taxon>Actinomycetes</taxon>
        <taxon>Glycomycetales</taxon>
        <taxon>Glycomycetaceae</taxon>
        <taxon>Salininema</taxon>
    </lineage>
</organism>
<evidence type="ECO:0000313" key="5">
    <source>
        <dbReference type="EMBL" id="MFC4335834.1"/>
    </source>
</evidence>
<dbReference type="RefSeq" id="WP_380621083.1">
    <property type="nucleotide sequence ID" value="NZ_JBHSDK010000015.1"/>
</dbReference>
<dbReference type="InterPro" id="IPR036513">
    <property type="entry name" value="STAS_dom_sf"/>
</dbReference>
<dbReference type="PANTHER" id="PTHR33495">
    <property type="entry name" value="ANTI-SIGMA FACTOR ANTAGONIST TM_1081-RELATED-RELATED"/>
    <property type="match status" value="1"/>
</dbReference>
<dbReference type="InterPro" id="IPR003658">
    <property type="entry name" value="Anti-sigma_ant"/>
</dbReference>
<reference evidence="6" key="1">
    <citation type="journal article" date="2019" name="Int. J. Syst. Evol. Microbiol.">
        <title>The Global Catalogue of Microorganisms (GCM) 10K type strain sequencing project: providing services to taxonomists for standard genome sequencing and annotation.</title>
        <authorList>
            <consortium name="The Broad Institute Genomics Platform"/>
            <consortium name="The Broad Institute Genome Sequencing Center for Infectious Disease"/>
            <person name="Wu L."/>
            <person name="Ma J."/>
        </authorList>
    </citation>
    <scope>NUCLEOTIDE SEQUENCE [LARGE SCALE GENOMIC DNA]</scope>
    <source>
        <strain evidence="6">IBRC-M 10908</strain>
    </source>
</reference>
<gene>
    <name evidence="5" type="ORF">ACFPET_11535</name>
</gene>
<name>A0ABV8TYE5_9ACTN</name>
<accession>A0ABV8TYE5</accession>
<feature type="region of interest" description="Disordered" evidence="3">
    <location>
        <begin position="1"/>
        <end position="28"/>
    </location>
</feature>
<evidence type="ECO:0000256" key="2">
    <source>
        <dbReference type="RuleBase" id="RU003749"/>
    </source>
</evidence>
<evidence type="ECO:0000313" key="6">
    <source>
        <dbReference type="Proteomes" id="UP001595823"/>
    </source>
</evidence>
<feature type="compositionally biased region" description="Basic and acidic residues" evidence="3">
    <location>
        <begin position="9"/>
        <end position="23"/>
    </location>
</feature>
<protein>
    <recommendedName>
        <fullName evidence="2">Anti-sigma factor antagonist</fullName>
    </recommendedName>
</protein>
<dbReference type="Pfam" id="PF01740">
    <property type="entry name" value="STAS"/>
    <property type="match status" value="1"/>
</dbReference>
<dbReference type="PANTHER" id="PTHR33495:SF2">
    <property type="entry name" value="ANTI-SIGMA FACTOR ANTAGONIST TM_1081-RELATED"/>
    <property type="match status" value="1"/>
</dbReference>
<sequence>MTLSIETTTADHTDPASKDEAKGPSRGSAVTVKLAGEVDYATAPQIRTAITEALEAGGVSVVHVDVADVTVLDSTGIGTIVVAYRIARDMGVSLAVVNPNRFITRLFTVVGAEELLAEPTDTFTAKDAATAN</sequence>
<dbReference type="EMBL" id="JBHSDK010000015">
    <property type="protein sequence ID" value="MFC4335834.1"/>
    <property type="molecule type" value="Genomic_DNA"/>
</dbReference>
<comment type="caution">
    <text evidence="5">The sequence shown here is derived from an EMBL/GenBank/DDBJ whole genome shotgun (WGS) entry which is preliminary data.</text>
</comment>
<comment type="similarity">
    <text evidence="1 2">Belongs to the anti-sigma-factor antagonist family.</text>
</comment>